<gene>
    <name evidence="1" type="ORF">OC25_17605</name>
</gene>
<evidence type="ECO:0008006" key="3">
    <source>
        <dbReference type="Google" id="ProtNLM"/>
    </source>
</evidence>
<evidence type="ECO:0000313" key="2">
    <source>
        <dbReference type="Proteomes" id="UP000031246"/>
    </source>
</evidence>
<sequence>MINPKSLSAEWLAEKKTQYKKDPGLIENMIHALHLLEALKLSGLDFIFKGGTSLILMLEEPQRFSVDIDIIVPAGTSQKELESHLDKVIELSSFTKYRLDHRRSYQQGIPKAHYGFSFGSNVPTRTKEGQVVERPEKEILLDVLFAENHYPVLTQRPIHTEWLLTDGDPIMVTTPDVCSIAGDKLTAFAPNTTGVPYHREGSNSKGEKIQSEMFMEIIKQAFDVGCLFDRIKDLNTFKKAYQTIVDAEIKYRANLKIESMETVLHDTINTSLVLARNLHQAGDLEKQHHGYLTKGIGQFGHYVFKGAFRIEQAQVATAKAAYLAAIILSGTATIERFDPKVAVSEYHITHREFQILNKKLKFVAKGEALFYWSSVIKLIYTEKNESENG</sequence>
<organism evidence="1 2">
    <name type="scientific">Pedobacter kyungheensis</name>
    <dbReference type="NCBI Taxonomy" id="1069985"/>
    <lineage>
        <taxon>Bacteria</taxon>
        <taxon>Pseudomonadati</taxon>
        <taxon>Bacteroidota</taxon>
        <taxon>Sphingobacteriia</taxon>
        <taxon>Sphingobacteriales</taxon>
        <taxon>Sphingobacteriaceae</taxon>
        <taxon>Pedobacter</taxon>
    </lineage>
</organism>
<dbReference type="InterPro" id="IPR014942">
    <property type="entry name" value="AbiEii"/>
</dbReference>
<evidence type="ECO:0000313" key="1">
    <source>
        <dbReference type="EMBL" id="KIA92252.1"/>
    </source>
</evidence>
<dbReference type="Proteomes" id="UP000031246">
    <property type="component" value="Unassembled WGS sequence"/>
</dbReference>
<dbReference type="RefSeq" id="WP_039478763.1">
    <property type="nucleotide sequence ID" value="NZ_JSYN01000021.1"/>
</dbReference>
<proteinExistence type="predicted"/>
<dbReference type="EMBL" id="JSYN01000021">
    <property type="protein sequence ID" value="KIA92252.1"/>
    <property type="molecule type" value="Genomic_DNA"/>
</dbReference>
<reference evidence="1 2" key="1">
    <citation type="submission" date="2014-10" db="EMBL/GenBank/DDBJ databases">
        <title>Pedobacter Kyungheensis.</title>
        <authorList>
            <person name="Anderson B.M."/>
            <person name="Newman J.D."/>
        </authorList>
    </citation>
    <scope>NUCLEOTIDE SEQUENCE [LARGE SCALE GENOMIC DNA]</scope>
    <source>
        <strain evidence="1 2">KACC 16221</strain>
    </source>
</reference>
<dbReference type="Gene3D" id="3.10.450.620">
    <property type="entry name" value="JHP933, nucleotidyltransferase-like core domain"/>
    <property type="match status" value="1"/>
</dbReference>
<dbReference type="Pfam" id="PF08843">
    <property type="entry name" value="AbiEii"/>
    <property type="match status" value="1"/>
</dbReference>
<dbReference type="AlphaFoldDB" id="A0A0C1FGZ1"/>
<keyword evidence="2" id="KW-1185">Reference proteome</keyword>
<name>A0A0C1FGZ1_9SPHI</name>
<accession>A0A0C1FGZ1</accession>
<comment type="caution">
    <text evidence="1">The sequence shown here is derived from an EMBL/GenBank/DDBJ whole genome shotgun (WGS) entry which is preliminary data.</text>
</comment>
<protein>
    <recommendedName>
        <fullName evidence="3">Nucleotidyl transferase AbiEii/AbiGii toxin family protein</fullName>
    </recommendedName>
</protein>
<dbReference type="OrthoDB" id="42373at2"/>